<accession>A0A4P9WJD8</accession>
<sequence>MNDDDVEDEDDVDEEPQQAWLPDSEVNESGMEVEPVPLPSGPVLLLSRGERRSSRLWTRWRVGLRGTFPPRVESRDRISDPAKERAAAAAAATPPSPSDPPRRRSLLATITITPPSPCVTIGYYLSLPISPSALKGSAPPTWRGEKRRSTLQSGASMRLRGLVHPPPLDPHRGAPRGRTQPSPQLHNFNRVDLLDLHPRPNHDHDLALTPTLHRPDLRAWCPGAYNAPPRAPRSLTPSRAPTWIRRGCWRPRVTGVRETSARDRVQCAKGA</sequence>
<evidence type="ECO:0000256" key="1">
    <source>
        <dbReference type="SAM" id="MobiDB-lite"/>
    </source>
</evidence>
<feature type="region of interest" description="Disordered" evidence="1">
    <location>
        <begin position="1"/>
        <end position="42"/>
    </location>
</feature>
<feature type="compositionally biased region" description="Acidic residues" evidence="1">
    <location>
        <begin position="1"/>
        <end position="16"/>
    </location>
</feature>
<evidence type="ECO:0000313" key="3">
    <source>
        <dbReference type="Proteomes" id="UP000269721"/>
    </source>
</evidence>
<name>A0A4P9WJD8_9FUNG</name>
<dbReference type="EMBL" id="KZ994795">
    <property type="protein sequence ID" value="RKO92053.1"/>
    <property type="molecule type" value="Genomic_DNA"/>
</dbReference>
<feature type="compositionally biased region" description="Basic and acidic residues" evidence="1">
    <location>
        <begin position="72"/>
        <end position="86"/>
    </location>
</feature>
<organism evidence="2 3">
    <name type="scientific">Blyttiomyces helicus</name>
    <dbReference type="NCBI Taxonomy" id="388810"/>
    <lineage>
        <taxon>Eukaryota</taxon>
        <taxon>Fungi</taxon>
        <taxon>Fungi incertae sedis</taxon>
        <taxon>Chytridiomycota</taxon>
        <taxon>Chytridiomycota incertae sedis</taxon>
        <taxon>Chytridiomycetes</taxon>
        <taxon>Chytridiomycetes incertae sedis</taxon>
        <taxon>Blyttiomyces</taxon>
    </lineage>
</organism>
<feature type="region of interest" description="Disordered" evidence="1">
    <location>
        <begin position="135"/>
        <end position="186"/>
    </location>
</feature>
<dbReference type="AlphaFoldDB" id="A0A4P9WJD8"/>
<reference evidence="3" key="1">
    <citation type="journal article" date="2018" name="Nat. Microbiol.">
        <title>Leveraging single-cell genomics to expand the fungal tree of life.</title>
        <authorList>
            <person name="Ahrendt S.R."/>
            <person name="Quandt C.A."/>
            <person name="Ciobanu D."/>
            <person name="Clum A."/>
            <person name="Salamov A."/>
            <person name="Andreopoulos B."/>
            <person name="Cheng J.F."/>
            <person name="Woyke T."/>
            <person name="Pelin A."/>
            <person name="Henrissat B."/>
            <person name="Reynolds N.K."/>
            <person name="Benny G.L."/>
            <person name="Smith M.E."/>
            <person name="James T.Y."/>
            <person name="Grigoriev I.V."/>
        </authorList>
    </citation>
    <scope>NUCLEOTIDE SEQUENCE [LARGE SCALE GENOMIC DNA]</scope>
</reference>
<evidence type="ECO:0000313" key="2">
    <source>
        <dbReference type="EMBL" id="RKO92053.1"/>
    </source>
</evidence>
<gene>
    <name evidence="2" type="ORF">BDK51DRAFT_43516</name>
</gene>
<proteinExistence type="predicted"/>
<keyword evidence="3" id="KW-1185">Reference proteome</keyword>
<protein>
    <submittedName>
        <fullName evidence="2">Uncharacterized protein</fullName>
    </submittedName>
</protein>
<dbReference type="Proteomes" id="UP000269721">
    <property type="component" value="Unassembled WGS sequence"/>
</dbReference>
<feature type="region of interest" description="Disordered" evidence="1">
    <location>
        <begin position="68"/>
        <end position="103"/>
    </location>
</feature>